<dbReference type="SMART" id="SM00256">
    <property type="entry name" value="FBOX"/>
    <property type="match status" value="1"/>
</dbReference>
<dbReference type="InterPro" id="IPR056592">
    <property type="entry name" value="Beta-prop_At3g26010-like"/>
</dbReference>
<reference evidence="2" key="1">
    <citation type="submission" date="2019-08" db="EMBL/GenBank/DDBJ databases">
        <title>Reference gene set and small RNA set construction with multiple tissues from Davidia involucrata Baill.</title>
        <authorList>
            <person name="Yang H."/>
            <person name="Zhou C."/>
            <person name="Li G."/>
            <person name="Wang J."/>
            <person name="Gao P."/>
            <person name="Wang M."/>
            <person name="Wang R."/>
            <person name="Zhao Y."/>
        </authorList>
    </citation>
    <scope>NUCLEOTIDE SEQUENCE</scope>
    <source>
        <tissue evidence="2">Mixed with DoveR01_LX</tissue>
    </source>
</reference>
<gene>
    <name evidence="2" type="ORF">Din_002459</name>
</gene>
<evidence type="ECO:0000259" key="1">
    <source>
        <dbReference type="SMART" id="SM00256"/>
    </source>
</evidence>
<dbReference type="Pfam" id="PF24750">
    <property type="entry name" value="b-prop_At3g26010-like"/>
    <property type="match status" value="1"/>
</dbReference>
<dbReference type="InterPro" id="IPR036047">
    <property type="entry name" value="F-box-like_dom_sf"/>
</dbReference>
<dbReference type="SUPFAM" id="SSF81383">
    <property type="entry name" value="F-box domain"/>
    <property type="match status" value="1"/>
</dbReference>
<protein>
    <recommendedName>
        <fullName evidence="1">F-box domain-containing protein</fullName>
    </recommendedName>
</protein>
<dbReference type="PANTHER" id="PTHR46301">
    <property type="entry name" value="F-BOX/KELCH-REPEAT PROTEIN"/>
    <property type="match status" value="1"/>
</dbReference>
<organism evidence="2">
    <name type="scientific">Davidia involucrata</name>
    <name type="common">Dove tree</name>
    <dbReference type="NCBI Taxonomy" id="16924"/>
    <lineage>
        <taxon>Eukaryota</taxon>
        <taxon>Viridiplantae</taxon>
        <taxon>Streptophyta</taxon>
        <taxon>Embryophyta</taxon>
        <taxon>Tracheophyta</taxon>
        <taxon>Spermatophyta</taxon>
        <taxon>Magnoliopsida</taxon>
        <taxon>eudicotyledons</taxon>
        <taxon>Gunneridae</taxon>
        <taxon>Pentapetalae</taxon>
        <taxon>asterids</taxon>
        <taxon>Cornales</taxon>
        <taxon>Nyssaceae</taxon>
        <taxon>Davidia</taxon>
    </lineage>
</organism>
<feature type="domain" description="F-box" evidence="1">
    <location>
        <begin position="47"/>
        <end position="87"/>
    </location>
</feature>
<proteinExistence type="predicted"/>
<name>A0A5B6YN56_DAVIN</name>
<accession>A0A5B6YN56</accession>
<sequence>MALRGPERRDNDGAVAVPNATAVVMAMEKMVMLDSSPLNSKSHIDNLSEELLVEILRRLPLKPANRSKCVSKRWFNLISTTYFARRYRSFIVNHTPPSALFYQHTRLGTEVLPPDRTGVHIASTGESIFESPGFFLNFLPSSPPPPPPLDQQLQLQHPAPFYCLASSNGLVLCCATLSFQRLYYVCNPFTMRWVTLPLPPTCPKKVCIMMCLMQKIKLRD</sequence>
<dbReference type="EMBL" id="GHES01002459">
    <property type="protein sequence ID" value="MPA33018.1"/>
    <property type="molecule type" value="Transcribed_RNA"/>
</dbReference>
<dbReference type="Pfam" id="PF00646">
    <property type="entry name" value="F-box"/>
    <property type="match status" value="1"/>
</dbReference>
<dbReference type="InterPro" id="IPR001810">
    <property type="entry name" value="F-box_dom"/>
</dbReference>
<dbReference type="Gene3D" id="1.20.1280.50">
    <property type="match status" value="1"/>
</dbReference>
<dbReference type="GO" id="GO:0031146">
    <property type="term" value="P:SCF-dependent proteasomal ubiquitin-dependent protein catabolic process"/>
    <property type="evidence" value="ECO:0007669"/>
    <property type="project" value="TreeGrafter"/>
</dbReference>
<dbReference type="AlphaFoldDB" id="A0A5B6YN56"/>
<evidence type="ECO:0000313" key="2">
    <source>
        <dbReference type="EMBL" id="MPA33018.1"/>
    </source>
</evidence>
<dbReference type="GO" id="GO:0004842">
    <property type="term" value="F:ubiquitin-protein transferase activity"/>
    <property type="evidence" value="ECO:0007669"/>
    <property type="project" value="TreeGrafter"/>
</dbReference>
<dbReference type="PANTHER" id="PTHR46301:SF34">
    <property type="entry name" value="PROTEIN SUPPRESSOR OF NIM1 1-LIKE"/>
    <property type="match status" value="1"/>
</dbReference>